<dbReference type="Proteomes" id="UP000035489">
    <property type="component" value="Unassembled WGS sequence"/>
</dbReference>
<sequence>MSTLQISAPTAANSSVANPQRPGPLLRALHAVIAAMAETNRRKAEREIARVARIYRLDNADHA</sequence>
<dbReference type="RefSeq" id="WP_047189086.1">
    <property type="nucleotide sequence ID" value="NZ_LCYG01000023.1"/>
</dbReference>
<gene>
    <name evidence="2" type="ORF">AA309_11180</name>
</gene>
<accession>A0A0H1RKG3</accession>
<proteinExistence type="predicted"/>
<feature type="region of interest" description="Disordered" evidence="1">
    <location>
        <begin position="1"/>
        <end position="21"/>
    </location>
</feature>
<keyword evidence="3" id="KW-1185">Reference proteome</keyword>
<evidence type="ECO:0000256" key="1">
    <source>
        <dbReference type="SAM" id="MobiDB-lite"/>
    </source>
</evidence>
<reference evidence="2 3" key="1">
    <citation type="submission" date="2015-05" db="EMBL/GenBank/DDBJ databases">
        <title>Draft genome sequence of Microvirga vignae strain BR3299, a novel nitrogen fixing bacteria isolated from Brazil semi-aired region.</title>
        <authorList>
            <person name="Zilli J.E."/>
            <person name="Passos S.R."/>
            <person name="Leite J."/>
            <person name="Baldani J.I."/>
            <person name="Xavier G.R."/>
            <person name="Rumjaneck N.G."/>
            <person name="Simoes-Araujo J.L."/>
        </authorList>
    </citation>
    <scope>NUCLEOTIDE SEQUENCE [LARGE SCALE GENOMIC DNA]</scope>
    <source>
        <strain evidence="2 3">BR3299</strain>
    </source>
</reference>
<dbReference type="STRING" id="1225564.AA309_11180"/>
<feature type="compositionally biased region" description="Polar residues" evidence="1">
    <location>
        <begin position="1"/>
        <end position="18"/>
    </location>
</feature>
<dbReference type="PATRIC" id="fig|1225564.3.peg.2909"/>
<protein>
    <submittedName>
        <fullName evidence="2">Uncharacterized protein</fullName>
    </submittedName>
</protein>
<dbReference type="AlphaFoldDB" id="A0A0H1RKG3"/>
<dbReference type="OrthoDB" id="9957319at2"/>
<evidence type="ECO:0000313" key="3">
    <source>
        <dbReference type="Proteomes" id="UP000035489"/>
    </source>
</evidence>
<evidence type="ECO:0000313" key="2">
    <source>
        <dbReference type="EMBL" id="KLK93112.1"/>
    </source>
</evidence>
<name>A0A0H1RKG3_9HYPH</name>
<comment type="caution">
    <text evidence="2">The sequence shown here is derived from an EMBL/GenBank/DDBJ whole genome shotgun (WGS) entry which is preliminary data.</text>
</comment>
<dbReference type="EMBL" id="LCYG01000023">
    <property type="protein sequence ID" value="KLK93112.1"/>
    <property type="molecule type" value="Genomic_DNA"/>
</dbReference>
<organism evidence="2 3">
    <name type="scientific">Microvirga vignae</name>
    <dbReference type="NCBI Taxonomy" id="1225564"/>
    <lineage>
        <taxon>Bacteria</taxon>
        <taxon>Pseudomonadati</taxon>
        <taxon>Pseudomonadota</taxon>
        <taxon>Alphaproteobacteria</taxon>
        <taxon>Hyphomicrobiales</taxon>
        <taxon>Methylobacteriaceae</taxon>
        <taxon>Microvirga</taxon>
    </lineage>
</organism>